<evidence type="ECO:0000313" key="1">
    <source>
        <dbReference type="EMBL" id="KKM15848.1"/>
    </source>
</evidence>
<dbReference type="EMBL" id="LAZR01014810">
    <property type="protein sequence ID" value="KKM15848.1"/>
    <property type="molecule type" value="Genomic_DNA"/>
</dbReference>
<protein>
    <submittedName>
        <fullName evidence="1">Uncharacterized protein</fullName>
    </submittedName>
</protein>
<accession>A0A0F9K125</accession>
<organism evidence="1">
    <name type="scientific">marine sediment metagenome</name>
    <dbReference type="NCBI Taxonomy" id="412755"/>
    <lineage>
        <taxon>unclassified sequences</taxon>
        <taxon>metagenomes</taxon>
        <taxon>ecological metagenomes</taxon>
    </lineage>
</organism>
<proteinExistence type="predicted"/>
<reference evidence="1" key="1">
    <citation type="journal article" date="2015" name="Nature">
        <title>Complex archaea that bridge the gap between prokaryotes and eukaryotes.</title>
        <authorList>
            <person name="Spang A."/>
            <person name="Saw J.H."/>
            <person name="Jorgensen S.L."/>
            <person name="Zaremba-Niedzwiedzka K."/>
            <person name="Martijn J."/>
            <person name="Lind A.E."/>
            <person name="van Eijk R."/>
            <person name="Schleper C."/>
            <person name="Guy L."/>
            <person name="Ettema T.J."/>
        </authorList>
    </citation>
    <scope>NUCLEOTIDE SEQUENCE</scope>
</reference>
<gene>
    <name evidence="1" type="ORF">LCGC14_1691890</name>
</gene>
<sequence length="60" mass="7154">MTEEENKLNEKQLKKSAEIFVRDMLENILKQNPSEETIQYTSDRVFHAIYPAIVTQKFHE</sequence>
<dbReference type="AlphaFoldDB" id="A0A0F9K125"/>
<name>A0A0F9K125_9ZZZZ</name>
<comment type="caution">
    <text evidence="1">The sequence shown here is derived from an EMBL/GenBank/DDBJ whole genome shotgun (WGS) entry which is preliminary data.</text>
</comment>